<feature type="transmembrane region" description="Helical" evidence="8">
    <location>
        <begin position="52"/>
        <end position="78"/>
    </location>
</feature>
<keyword evidence="6 8" id="KW-1133">Transmembrane helix</keyword>
<proteinExistence type="inferred from homology"/>
<dbReference type="InterPro" id="IPR007498">
    <property type="entry name" value="PqiA-like"/>
</dbReference>
<gene>
    <name evidence="9" type="ORF">D1Z90_13240</name>
</gene>
<dbReference type="Pfam" id="PF04403">
    <property type="entry name" value="PqiA"/>
    <property type="match status" value="2"/>
</dbReference>
<dbReference type="Proteomes" id="UP000283255">
    <property type="component" value="Unassembled WGS sequence"/>
</dbReference>
<evidence type="ECO:0000256" key="7">
    <source>
        <dbReference type="ARBA" id="ARBA00023136"/>
    </source>
</evidence>
<dbReference type="RefSeq" id="WP_119911254.1">
    <property type="nucleotide sequence ID" value="NZ_QZCH01000017.1"/>
</dbReference>
<name>A0A418YD39_9GAMM</name>
<evidence type="ECO:0000256" key="8">
    <source>
        <dbReference type="SAM" id="Phobius"/>
    </source>
</evidence>
<dbReference type="NCBIfam" id="TIGR00155">
    <property type="entry name" value="pqiA_fam"/>
    <property type="match status" value="1"/>
</dbReference>
<evidence type="ECO:0000256" key="2">
    <source>
        <dbReference type="ARBA" id="ARBA00007555"/>
    </source>
</evidence>
<dbReference type="InterPro" id="IPR005219">
    <property type="entry name" value="PqiA-like_proteobact"/>
</dbReference>
<evidence type="ECO:0000256" key="4">
    <source>
        <dbReference type="ARBA" id="ARBA00022519"/>
    </source>
</evidence>
<accession>A0A418YD39</accession>
<organism evidence="9 10">
    <name type="scientific">Motilimonas pumila</name>
    <dbReference type="NCBI Taxonomy" id="2303987"/>
    <lineage>
        <taxon>Bacteria</taxon>
        <taxon>Pseudomonadati</taxon>
        <taxon>Pseudomonadota</taxon>
        <taxon>Gammaproteobacteria</taxon>
        <taxon>Alteromonadales</taxon>
        <taxon>Alteromonadales genera incertae sedis</taxon>
        <taxon>Motilimonas</taxon>
    </lineage>
</organism>
<reference evidence="9 10" key="1">
    <citation type="submission" date="2018-09" db="EMBL/GenBank/DDBJ databases">
        <authorList>
            <person name="Wang F."/>
        </authorList>
    </citation>
    <scope>NUCLEOTIDE SEQUENCE [LARGE SCALE GENOMIC DNA]</scope>
    <source>
        <strain evidence="9 10">PLHSC7-2</strain>
    </source>
</reference>
<keyword evidence="5 8" id="KW-0812">Transmembrane</keyword>
<evidence type="ECO:0000256" key="5">
    <source>
        <dbReference type="ARBA" id="ARBA00022692"/>
    </source>
</evidence>
<keyword evidence="3" id="KW-1003">Cell membrane</keyword>
<evidence type="ECO:0000256" key="6">
    <source>
        <dbReference type="ARBA" id="ARBA00022989"/>
    </source>
</evidence>
<comment type="caution">
    <text evidence="9">The sequence shown here is derived from an EMBL/GenBank/DDBJ whole genome shotgun (WGS) entry which is preliminary data.</text>
</comment>
<feature type="transmembrane region" description="Helical" evidence="8">
    <location>
        <begin position="352"/>
        <end position="373"/>
    </location>
</feature>
<dbReference type="OrthoDB" id="9800207at2"/>
<feature type="transmembrane region" description="Helical" evidence="8">
    <location>
        <begin position="98"/>
        <end position="123"/>
    </location>
</feature>
<keyword evidence="4" id="KW-0997">Cell inner membrane</keyword>
<reference evidence="9 10" key="2">
    <citation type="submission" date="2019-01" db="EMBL/GenBank/DDBJ databases">
        <title>Motilimonas pumilus sp. nov., isolated from the gut of sea cucumber (Apostichopus japonicus).</title>
        <authorList>
            <person name="Wang F.-Q."/>
            <person name="Ren L.-H."/>
            <person name="Lin Y.-W."/>
            <person name="Sun G.-H."/>
            <person name="Du Z.-J."/>
            <person name="Zhao J.-X."/>
            <person name="Liu X.-J."/>
            <person name="Liu L.-J."/>
        </authorList>
    </citation>
    <scope>NUCLEOTIDE SEQUENCE [LARGE SCALE GENOMIC DNA]</scope>
    <source>
        <strain evidence="9 10">PLHSC7-2</strain>
    </source>
</reference>
<comment type="subcellular location">
    <subcellularLocation>
        <location evidence="1">Cell inner membrane</location>
        <topology evidence="1">Multi-pass membrane protein</topology>
    </subcellularLocation>
</comment>
<keyword evidence="7 8" id="KW-0472">Membrane</keyword>
<dbReference type="InterPro" id="IPR051800">
    <property type="entry name" value="PqiA-PqiB_transport"/>
</dbReference>
<evidence type="ECO:0000256" key="1">
    <source>
        <dbReference type="ARBA" id="ARBA00004429"/>
    </source>
</evidence>
<sequence length="419" mass="45942">MTEPIQRQVETACEECDWLISSSAVKPGQIRHCERCQHTISALPRDPLSAPIAYALSAIIMLGLTFSFPFMAFTSAGISSSILFKGAMTSLVANGYNSIAIFLFISLVALPLISLLIIIYLHASLALKRTSARAKITLKVLHWFKPWIMVDVFLVGILVALVKVMSMADIGFGLSFWSFVAYALLLIKATLSTDTHWLWLQHVGDLQPHTLEARHETTASAGLMLCHHCGQLTPIGHDECQRCHSKVHSRIPDSLQTTLAYLIAASIFYIPANVFPIMDTALLGKNDPSTIIGGVILLWQLGSYPVAGVILFASIMIPIAKMIAIAWLLHTASKKQQVSPKQALKIYRITEFIGRWSMIDVFVVAILVALIHIDGLIVIYPGPAALSFGAVVALTMLSAMHFDPRIIWDRAKAKGSNSD</sequence>
<feature type="transmembrane region" description="Helical" evidence="8">
    <location>
        <begin position="379"/>
        <end position="402"/>
    </location>
</feature>
<keyword evidence="10" id="KW-1185">Reference proteome</keyword>
<dbReference type="PANTHER" id="PTHR30462:SF3">
    <property type="entry name" value="INTERMEMBRANE TRANSPORT PROTEIN PQIA"/>
    <property type="match status" value="1"/>
</dbReference>
<feature type="transmembrane region" description="Helical" evidence="8">
    <location>
        <begin position="170"/>
        <end position="191"/>
    </location>
</feature>
<comment type="similarity">
    <text evidence="2">Belongs to the PqiA family.</text>
</comment>
<feature type="transmembrane region" description="Helical" evidence="8">
    <location>
        <begin position="259"/>
        <end position="278"/>
    </location>
</feature>
<evidence type="ECO:0000313" key="10">
    <source>
        <dbReference type="Proteomes" id="UP000283255"/>
    </source>
</evidence>
<dbReference type="AlphaFoldDB" id="A0A418YD39"/>
<evidence type="ECO:0000313" key="9">
    <source>
        <dbReference type="EMBL" id="RJG42432.1"/>
    </source>
</evidence>
<evidence type="ECO:0000256" key="3">
    <source>
        <dbReference type="ARBA" id="ARBA00022475"/>
    </source>
</evidence>
<feature type="transmembrane region" description="Helical" evidence="8">
    <location>
        <begin position="306"/>
        <end position="331"/>
    </location>
</feature>
<dbReference type="GO" id="GO:0005886">
    <property type="term" value="C:plasma membrane"/>
    <property type="evidence" value="ECO:0007669"/>
    <property type="project" value="UniProtKB-SubCell"/>
</dbReference>
<protein>
    <submittedName>
        <fullName evidence="9">Paraquat-inducible protein A</fullName>
    </submittedName>
</protein>
<feature type="transmembrane region" description="Helical" evidence="8">
    <location>
        <begin position="144"/>
        <end position="164"/>
    </location>
</feature>
<dbReference type="EMBL" id="QZCH01000017">
    <property type="protein sequence ID" value="RJG42432.1"/>
    <property type="molecule type" value="Genomic_DNA"/>
</dbReference>
<dbReference type="PANTHER" id="PTHR30462">
    <property type="entry name" value="INTERMEMBRANE TRANSPORT PROTEIN PQIB-RELATED"/>
    <property type="match status" value="1"/>
</dbReference>